<dbReference type="AlphaFoldDB" id="A0A078AJZ0"/>
<evidence type="ECO:0000313" key="2">
    <source>
        <dbReference type="Proteomes" id="UP000039865"/>
    </source>
</evidence>
<organism evidence="1 2">
    <name type="scientific">Stylonychia lemnae</name>
    <name type="common">Ciliate</name>
    <dbReference type="NCBI Taxonomy" id="5949"/>
    <lineage>
        <taxon>Eukaryota</taxon>
        <taxon>Sar</taxon>
        <taxon>Alveolata</taxon>
        <taxon>Ciliophora</taxon>
        <taxon>Intramacronucleata</taxon>
        <taxon>Spirotrichea</taxon>
        <taxon>Stichotrichia</taxon>
        <taxon>Sporadotrichida</taxon>
        <taxon>Oxytrichidae</taxon>
        <taxon>Stylonychinae</taxon>
        <taxon>Stylonychia</taxon>
    </lineage>
</organism>
<sequence length="187" mass="22555">MNHNQFQRHDLIGADIFQNEPENNIRYIDNGREVEIKQNAPMLRKFVLQQLQENNIDQSCRSQQVLGEKIQMALLTYIEKYPDYFKKNYSYVLFNLGRVNTAEQSLKIQQQLCQLLEDKDCFGSINYYNERLTGLLVMELNVQKILQEFTVNNFEQQAQFDKVFEEDIEQRIKQKWVRCERFLMFYN</sequence>
<reference evidence="1 2" key="1">
    <citation type="submission" date="2014-06" db="EMBL/GenBank/DDBJ databases">
        <authorList>
            <person name="Swart Estienne"/>
        </authorList>
    </citation>
    <scope>NUCLEOTIDE SEQUENCE [LARGE SCALE GENOMIC DNA]</scope>
    <source>
        <strain evidence="1 2">130c</strain>
    </source>
</reference>
<keyword evidence="2" id="KW-1185">Reference proteome</keyword>
<evidence type="ECO:0000313" key="1">
    <source>
        <dbReference type="EMBL" id="CDW81777.1"/>
    </source>
</evidence>
<dbReference type="Proteomes" id="UP000039865">
    <property type="component" value="Unassembled WGS sequence"/>
</dbReference>
<gene>
    <name evidence="1" type="primary">Contig11124.g11891</name>
    <name evidence="1" type="ORF">STYLEM_10801</name>
</gene>
<accession>A0A078AJZ0</accession>
<dbReference type="EMBL" id="CCKQ01010266">
    <property type="protein sequence ID" value="CDW81777.1"/>
    <property type="molecule type" value="Genomic_DNA"/>
</dbReference>
<protein>
    <submittedName>
        <fullName evidence="1">Uncharacterized protein</fullName>
    </submittedName>
</protein>
<proteinExistence type="predicted"/>
<dbReference type="InParanoid" id="A0A078AJZ0"/>
<name>A0A078AJZ0_STYLE</name>